<protein>
    <recommendedName>
        <fullName evidence="3">G domain-containing protein</fullName>
    </recommendedName>
</protein>
<dbReference type="InterPro" id="IPR006073">
    <property type="entry name" value="GTP-bd"/>
</dbReference>
<dbReference type="Gene3D" id="3.40.50.300">
    <property type="entry name" value="P-loop containing nucleotide triphosphate hydrolases"/>
    <property type="match status" value="1"/>
</dbReference>
<dbReference type="AlphaFoldDB" id="A0A8H3BQX6"/>
<comment type="caution">
    <text evidence="4">The sequence shown here is derived from an EMBL/GenBank/DDBJ whole genome shotgun (WGS) entry which is preliminary data.</text>
</comment>
<evidence type="ECO:0000256" key="2">
    <source>
        <dbReference type="SAM" id="MobiDB-lite"/>
    </source>
</evidence>
<dbReference type="InterPro" id="IPR027417">
    <property type="entry name" value="P-loop_NTPase"/>
</dbReference>
<sequence length="454" mass="50707">MATPYSTRIPPNQPRMEPLRVMVFGGTGVGKTSFVNDASRSNLQIGHDLPSCTKIVQVGPIFSFDGRTIQLIDTPGFDDTTLTDTEILQQIAEFLLRLHAQRQQITGILYLHRITDNRMSGASMRALSLFEKICGNQAMSNAVIITNMWTTPRDPQEEARENQLKNEYFKNAIGNGAKVARRGGVGPESALAILSLILNCAPVTLRLQTEMATHNLPLDETEAGALVDQNLRKRLERQERERMELEEELQAARDEHDRRAEQQLERFKRDKEAEVQTLRQQLDLLRSASARQRQISHPPADEDLAGDGGEINLVRSDTLPAITVLRDVQPTYPLRFHLIVLLLITAGPLFRHIFGSVAQGSGVLLDFVGRGTPTHPAQALITDFLLLLFQLLQLTIAYETARWKPECRSLEAGEVNGDHGKRNPGQLGQATGMSLKTGDATFKRLRSHFLYLLP</sequence>
<accession>A0A8H3BQX6</accession>
<evidence type="ECO:0000259" key="3">
    <source>
        <dbReference type="Pfam" id="PF01926"/>
    </source>
</evidence>
<dbReference type="Proteomes" id="UP000663861">
    <property type="component" value="Unassembled WGS sequence"/>
</dbReference>
<organism evidence="4 5">
    <name type="scientific">Rhizoctonia solani</name>
    <dbReference type="NCBI Taxonomy" id="456999"/>
    <lineage>
        <taxon>Eukaryota</taxon>
        <taxon>Fungi</taxon>
        <taxon>Dikarya</taxon>
        <taxon>Basidiomycota</taxon>
        <taxon>Agaricomycotina</taxon>
        <taxon>Agaricomycetes</taxon>
        <taxon>Cantharellales</taxon>
        <taxon>Ceratobasidiaceae</taxon>
        <taxon>Rhizoctonia</taxon>
    </lineage>
</organism>
<reference evidence="4" key="1">
    <citation type="submission" date="2021-01" db="EMBL/GenBank/DDBJ databases">
        <authorList>
            <person name="Kaushik A."/>
        </authorList>
    </citation>
    <scope>NUCLEOTIDE SEQUENCE</scope>
    <source>
        <strain evidence="4">AG4-RS23</strain>
    </source>
</reference>
<proteinExistence type="predicted"/>
<feature type="coiled-coil region" evidence="1">
    <location>
        <begin position="228"/>
        <end position="288"/>
    </location>
</feature>
<evidence type="ECO:0000256" key="1">
    <source>
        <dbReference type="SAM" id="Coils"/>
    </source>
</evidence>
<keyword evidence="1" id="KW-0175">Coiled coil</keyword>
<evidence type="ECO:0000313" key="4">
    <source>
        <dbReference type="EMBL" id="CAE6462514.1"/>
    </source>
</evidence>
<gene>
    <name evidence="4" type="ORF">RDB_LOCUS70549</name>
</gene>
<dbReference type="GO" id="GO:0005525">
    <property type="term" value="F:GTP binding"/>
    <property type="evidence" value="ECO:0007669"/>
    <property type="project" value="InterPro"/>
</dbReference>
<feature type="region of interest" description="Disordered" evidence="2">
    <location>
        <begin position="289"/>
        <end position="308"/>
    </location>
</feature>
<evidence type="ECO:0000313" key="5">
    <source>
        <dbReference type="Proteomes" id="UP000663861"/>
    </source>
</evidence>
<dbReference type="Pfam" id="PF01926">
    <property type="entry name" value="MMR_HSR1"/>
    <property type="match status" value="1"/>
</dbReference>
<name>A0A8H3BQX6_9AGAM</name>
<feature type="domain" description="G" evidence="3">
    <location>
        <begin position="20"/>
        <end position="85"/>
    </location>
</feature>
<dbReference type="SUPFAM" id="SSF52540">
    <property type="entry name" value="P-loop containing nucleoside triphosphate hydrolases"/>
    <property type="match status" value="1"/>
</dbReference>
<dbReference type="EMBL" id="CAJMWY010001248">
    <property type="protein sequence ID" value="CAE6462514.1"/>
    <property type="molecule type" value="Genomic_DNA"/>
</dbReference>